<evidence type="ECO:0000256" key="3">
    <source>
        <dbReference type="ARBA" id="ARBA00022729"/>
    </source>
</evidence>
<proteinExistence type="inferred from homology"/>
<evidence type="ECO:0000256" key="4">
    <source>
        <dbReference type="ARBA" id="ARBA00022764"/>
    </source>
</evidence>
<dbReference type="InterPro" id="IPR036249">
    <property type="entry name" value="Thioredoxin-like_sf"/>
</dbReference>
<evidence type="ECO:0000259" key="9">
    <source>
        <dbReference type="Pfam" id="PF13098"/>
    </source>
</evidence>
<dbReference type="EMBL" id="WJPP01000004">
    <property type="protein sequence ID" value="MRH78803.1"/>
    <property type="molecule type" value="Genomic_DNA"/>
</dbReference>
<sequence length="250" mass="26664">MTLRILFLAALLNAGIALAQPEAIQALEERGATVGEAFDAPAGLSGYTLSFQGQPMAAYVTADGEHVLVGTLLDAEGQNLTQPILEAAANAPRPETEWEALEQANWIIDGADDAEHIVYAFMDPNCPFCSRFYHASRDWVEAGTVQIRHIMVGVLREDSLPKSATLLSAENPAEAMAAHEESFDQGGITPRAGLQEADLQAVQSNNQLMAQLGLSGTPSVYYRDAEGDIRVVRGLPQDETLEAAMGGSAP</sequence>
<comment type="function">
    <text evidence="7">Required for disulfide bond formation in some periplasmic proteins. Acts by transferring its disulfide bond to other proteins and is reduced in the process.</text>
</comment>
<dbReference type="InterPro" id="IPR018950">
    <property type="entry name" value="DiS-bond_isomerase_DsbC/G_N"/>
</dbReference>
<evidence type="ECO:0000259" key="8">
    <source>
        <dbReference type="Pfam" id="PF10411"/>
    </source>
</evidence>
<dbReference type="Proteomes" id="UP000433788">
    <property type="component" value="Unassembled WGS sequence"/>
</dbReference>
<feature type="domain" description="Disulphide bond isomerase DsbC/G N-terminal" evidence="8">
    <location>
        <begin position="18"/>
        <end position="82"/>
    </location>
</feature>
<comment type="caution">
    <text evidence="10">The sequence shown here is derived from an EMBL/GenBank/DDBJ whole genome shotgun (WGS) entry which is preliminary data.</text>
</comment>
<evidence type="ECO:0000256" key="1">
    <source>
        <dbReference type="ARBA" id="ARBA00004418"/>
    </source>
</evidence>
<dbReference type="Gene3D" id="3.10.450.70">
    <property type="entry name" value="Disulphide bond isomerase, DsbC/G, N-terminal"/>
    <property type="match status" value="1"/>
</dbReference>
<dbReference type="InterPro" id="IPR009094">
    <property type="entry name" value="DiS-bond_isomerase_DsbC/G_N_sf"/>
</dbReference>
<dbReference type="NCBIfam" id="NF008657">
    <property type="entry name" value="PRK11657.1"/>
    <property type="match status" value="1"/>
</dbReference>
<dbReference type="AlphaFoldDB" id="A0A6N7QTV2"/>
<dbReference type="Gene3D" id="3.40.30.10">
    <property type="entry name" value="Glutaredoxin"/>
    <property type="match status" value="1"/>
</dbReference>
<organism evidence="10 11">
    <name type="scientific">Spiribacter salilacus</name>
    <dbReference type="NCBI Taxonomy" id="2664894"/>
    <lineage>
        <taxon>Bacteria</taxon>
        <taxon>Pseudomonadati</taxon>
        <taxon>Pseudomonadota</taxon>
        <taxon>Gammaproteobacteria</taxon>
        <taxon>Chromatiales</taxon>
        <taxon>Ectothiorhodospiraceae</taxon>
        <taxon>Spiribacter</taxon>
    </lineage>
</organism>
<name>A0A6N7QTV2_9GAMM</name>
<dbReference type="PANTHER" id="PTHR35272">
    <property type="entry name" value="THIOL:DISULFIDE INTERCHANGE PROTEIN DSBC-RELATED"/>
    <property type="match status" value="1"/>
</dbReference>
<accession>A0A6N7QTV2</accession>
<keyword evidence="11" id="KW-1185">Reference proteome</keyword>
<dbReference type="SUPFAM" id="SSF52833">
    <property type="entry name" value="Thioredoxin-like"/>
    <property type="match status" value="1"/>
</dbReference>
<comment type="similarity">
    <text evidence="2 7">Belongs to the thioredoxin family. DsbC subfamily.</text>
</comment>
<evidence type="ECO:0000313" key="10">
    <source>
        <dbReference type="EMBL" id="MRH78803.1"/>
    </source>
</evidence>
<evidence type="ECO:0000256" key="2">
    <source>
        <dbReference type="ARBA" id="ARBA00009813"/>
    </source>
</evidence>
<evidence type="ECO:0000256" key="6">
    <source>
        <dbReference type="ARBA" id="ARBA00023284"/>
    </source>
</evidence>
<protein>
    <recommendedName>
        <fullName evidence="7">Thiol:disulfide interchange protein</fullName>
    </recommendedName>
</protein>
<feature type="signal peptide" evidence="7">
    <location>
        <begin position="1"/>
        <end position="19"/>
    </location>
</feature>
<evidence type="ECO:0000313" key="11">
    <source>
        <dbReference type="Proteomes" id="UP000433788"/>
    </source>
</evidence>
<gene>
    <name evidence="10" type="primary">dsbG</name>
    <name evidence="10" type="ORF">GH984_08795</name>
</gene>
<comment type="subcellular location">
    <subcellularLocation>
        <location evidence="1 7">Periplasm</location>
    </subcellularLocation>
</comment>
<keyword evidence="5" id="KW-1015">Disulfide bond</keyword>
<evidence type="ECO:0000256" key="5">
    <source>
        <dbReference type="ARBA" id="ARBA00023157"/>
    </source>
</evidence>
<dbReference type="Pfam" id="PF13098">
    <property type="entry name" value="Thioredoxin_2"/>
    <property type="match status" value="1"/>
</dbReference>
<dbReference type="SUPFAM" id="SSF54423">
    <property type="entry name" value="DsbC/DsbG N-terminal domain-like"/>
    <property type="match status" value="1"/>
</dbReference>
<dbReference type="CDD" id="cd03020">
    <property type="entry name" value="DsbA_DsbC_DsbG"/>
    <property type="match status" value="1"/>
</dbReference>
<reference evidence="10 11" key="1">
    <citation type="submission" date="2019-11" db="EMBL/GenBank/DDBJ databases">
        <authorList>
            <person name="Zhang X.Y."/>
        </authorList>
    </citation>
    <scope>NUCLEOTIDE SEQUENCE [LARGE SCALE GENOMIC DNA]</scope>
    <source>
        <strain evidence="10 11">C176</strain>
    </source>
</reference>
<feature type="domain" description="Thioredoxin-like fold" evidence="9">
    <location>
        <begin position="114"/>
        <end position="243"/>
    </location>
</feature>
<keyword evidence="3 7" id="KW-0732">Signal</keyword>
<dbReference type="RefSeq" id="WP_153719953.1">
    <property type="nucleotide sequence ID" value="NZ_WJPP01000004.1"/>
</dbReference>
<dbReference type="GO" id="GO:0042597">
    <property type="term" value="C:periplasmic space"/>
    <property type="evidence" value="ECO:0007669"/>
    <property type="project" value="UniProtKB-SubCell"/>
</dbReference>
<dbReference type="PANTHER" id="PTHR35272:SF4">
    <property type="entry name" value="THIOL:DISULFIDE INTERCHANGE PROTEIN DSBG"/>
    <property type="match status" value="1"/>
</dbReference>
<keyword evidence="4 7" id="KW-0574">Periplasm</keyword>
<dbReference type="Pfam" id="PF10411">
    <property type="entry name" value="DsbC_N"/>
    <property type="match status" value="1"/>
</dbReference>
<dbReference type="InterPro" id="IPR012336">
    <property type="entry name" value="Thioredoxin-like_fold"/>
</dbReference>
<keyword evidence="6 7" id="KW-0676">Redox-active center</keyword>
<dbReference type="InterPro" id="IPR033954">
    <property type="entry name" value="DiS-bond_Isoase_DsbC/G"/>
</dbReference>
<dbReference type="InterPro" id="IPR051470">
    <property type="entry name" value="Thiol:disulfide_interchange"/>
</dbReference>
<feature type="chain" id="PRO_5027135818" description="Thiol:disulfide interchange protein" evidence="7">
    <location>
        <begin position="20"/>
        <end position="250"/>
    </location>
</feature>
<evidence type="ECO:0000256" key="7">
    <source>
        <dbReference type="RuleBase" id="RU364038"/>
    </source>
</evidence>